<evidence type="ECO:0000256" key="1">
    <source>
        <dbReference type="SAM" id="Phobius"/>
    </source>
</evidence>
<protein>
    <submittedName>
        <fullName evidence="3">Thioesterase domain-containing protein</fullName>
    </submittedName>
</protein>
<dbReference type="AlphaFoldDB" id="A0A934VSZ1"/>
<evidence type="ECO:0000313" key="4">
    <source>
        <dbReference type="Proteomes" id="UP000603141"/>
    </source>
</evidence>
<dbReference type="Proteomes" id="UP000603141">
    <property type="component" value="Unassembled WGS sequence"/>
</dbReference>
<keyword evidence="1" id="KW-0472">Membrane</keyword>
<dbReference type="Pfam" id="PF09500">
    <property type="entry name" value="YiiD_C"/>
    <property type="match status" value="1"/>
</dbReference>
<dbReference type="InterPro" id="IPR012660">
    <property type="entry name" value="YiiD_C"/>
</dbReference>
<dbReference type="CDD" id="cd03443">
    <property type="entry name" value="PaaI_thioesterase"/>
    <property type="match status" value="1"/>
</dbReference>
<dbReference type="InterPro" id="IPR029069">
    <property type="entry name" value="HotDog_dom_sf"/>
</dbReference>
<evidence type="ECO:0000259" key="2">
    <source>
        <dbReference type="Pfam" id="PF09500"/>
    </source>
</evidence>
<accession>A0A934VSZ1</accession>
<sequence>MTPTDSSLELQKFLHEKIPLSRAMGVQVVAVNDTELTLCAPLEPNHNHLGTAFGGSLSALATLAGYTFLWIALGDRDAHIVIRDSTISYQKPVRGELRATCLAPDPKKLAKFLKIFHQKGKSRIKLTVLIEENGETAVTLTGTYVALR</sequence>
<comment type="caution">
    <text evidence="3">The sequence shown here is derived from an EMBL/GenBank/DDBJ whole genome shotgun (WGS) entry which is preliminary data.</text>
</comment>
<dbReference type="SUPFAM" id="SSF54637">
    <property type="entry name" value="Thioesterase/thiol ester dehydrase-isomerase"/>
    <property type="match status" value="1"/>
</dbReference>
<proteinExistence type="predicted"/>
<gene>
    <name evidence="3" type="ORF">JIN85_00865</name>
</gene>
<organism evidence="3 4">
    <name type="scientific">Luteolibacter pohnpeiensis</name>
    <dbReference type="NCBI Taxonomy" id="454153"/>
    <lineage>
        <taxon>Bacteria</taxon>
        <taxon>Pseudomonadati</taxon>
        <taxon>Verrucomicrobiota</taxon>
        <taxon>Verrucomicrobiia</taxon>
        <taxon>Verrucomicrobiales</taxon>
        <taxon>Verrucomicrobiaceae</taxon>
        <taxon>Luteolibacter</taxon>
    </lineage>
</organism>
<name>A0A934VSZ1_9BACT</name>
<feature type="domain" description="Thioesterase putative" evidence="2">
    <location>
        <begin position="9"/>
        <end position="147"/>
    </location>
</feature>
<keyword evidence="4" id="KW-1185">Reference proteome</keyword>
<dbReference type="EMBL" id="JAENIJ010000001">
    <property type="protein sequence ID" value="MBK1880942.1"/>
    <property type="molecule type" value="Genomic_DNA"/>
</dbReference>
<keyword evidence="1" id="KW-0812">Transmembrane</keyword>
<keyword evidence="1" id="KW-1133">Transmembrane helix</keyword>
<evidence type="ECO:0000313" key="3">
    <source>
        <dbReference type="EMBL" id="MBK1880942.1"/>
    </source>
</evidence>
<reference evidence="3" key="1">
    <citation type="submission" date="2021-01" db="EMBL/GenBank/DDBJ databases">
        <title>Modified the classification status of verrucomicrobia.</title>
        <authorList>
            <person name="Feng X."/>
        </authorList>
    </citation>
    <scope>NUCLEOTIDE SEQUENCE</scope>
    <source>
        <strain evidence="3">KCTC 22041</strain>
    </source>
</reference>
<dbReference type="NCBIfam" id="TIGR02447">
    <property type="entry name" value="yiiD_Cterm"/>
    <property type="match status" value="1"/>
</dbReference>
<dbReference type="RefSeq" id="WP_200266629.1">
    <property type="nucleotide sequence ID" value="NZ_JAENIJ010000001.1"/>
</dbReference>
<feature type="transmembrane region" description="Helical" evidence="1">
    <location>
        <begin position="52"/>
        <end position="73"/>
    </location>
</feature>
<dbReference type="Gene3D" id="3.10.129.10">
    <property type="entry name" value="Hotdog Thioesterase"/>
    <property type="match status" value="1"/>
</dbReference>